<name>A0A0M3RSN5_9GAMM</name>
<reference evidence="5 6" key="1">
    <citation type="journal article" date="2015" name="J Genomics">
        <title>Whole Genome Sequence of the Soybean Aphid Endosymbiont Buchnera aphidicola and Genetic Differentiation among Biotype-Specific Strains.</title>
        <authorList>
            <person name="Cassone B.J."/>
            <person name="Wenger J.A."/>
            <person name="Michel A.P."/>
        </authorList>
    </citation>
    <scope>NUCLEOTIDE SEQUENCE [LARGE SCALE GENOMIC DNA]</scope>
    <source>
        <strain evidence="5 6">BAg</strain>
        <plasmid evidence="5 6">pLeu</plasmid>
    </source>
</reference>
<keyword evidence="3" id="KW-0615">Plasmid copy control</keyword>
<gene>
    <name evidence="5" type="ORF">IX46_03150</name>
</gene>
<evidence type="ECO:0000256" key="1">
    <source>
        <dbReference type="ARBA" id="ARBA00002740"/>
    </source>
</evidence>
<dbReference type="Pfam" id="PF02387">
    <property type="entry name" value="IncFII_repA"/>
    <property type="match status" value="2"/>
</dbReference>
<dbReference type="EMBL" id="CP009254">
    <property type="protein sequence ID" value="ALD15526.1"/>
    <property type="molecule type" value="Genomic_DNA"/>
</dbReference>
<dbReference type="AlphaFoldDB" id="A0A0M3RSN5"/>
<comment type="function">
    <text evidence="1">This protein is essential for plasmid replication; it is involved in copy control functions.</text>
</comment>
<evidence type="ECO:0000256" key="4">
    <source>
        <dbReference type="ARBA" id="ARBA00022705"/>
    </source>
</evidence>
<accession>A0A0M3RSN5</accession>
<dbReference type="Proteomes" id="UP000066321">
    <property type="component" value="Plasmid pLeu"/>
</dbReference>
<evidence type="ECO:0000313" key="6">
    <source>
        <dbReference type="Proteomes" id="UP000066321"/>
    </source>
</evidence>
<proteinExistence type="inferred from homology"/>
<comment type="similarity">
    <text evidence="2">Belongs to the IncFII RepA family.</text>
</comment>
<keyword evidence="4" id="KW-0235">DNA replication</keyword>
<dbReference type="PATRIC" id="fig|1265350.3.peg.591"/>
<geneLocation type="plasmid" evidence="5 6">
    <name>pLeu</name>
</geneLocation>
<dbReference type="GO" id="GO:0006260">
    <property type="term" value="P:DNA replication"/>
    <property type="evidence" value="ECO:0007669"/>
    <property type="project" value="UniProtKB-KW"/>
</dbReference>
<evidence type="ECO:0000256" key="2">
    <source>
        <dbReference type="ARBA" id="ARBA00008256"/>
    </source>
</evidence>
<sequence>MFKCINLVSRKNYICNLKPVFNPPKNEKKRSNFIKYAMRKASGMDVARNILNYTLLAINPKTGNIFPRFRRLNEHRACAMRAMVLAMLYHYNIESHVVEASIEKLSDQCGLSTISKAGNKSITRASRLISHFLEPMGFIKCKKEKTRFHSNYIPKKIFLTPIFFMLLHVSKSKINEYLFEYKKNSKVLKIIEKKIFISFSDIKVILKLDEKSAKNKILNALINFYTASELTQIGPQGLKKKINIEYNNIRDLYTNIKK</sequence>
<dbReference type="GO" id="GO:0006276">
    <property type="term" value="P:plasmid maintenance"/>
    <property type="evidence" value="ECO:0007669"/>
    <property type="project" value="UniProtKB-KW"/>
</dbReference>
<organism evidence="5 6">
    <name type="scientific">Buchnera aphidicola</name>
    <name type="common">Aphis glycines</name>
    <dbReference type="NCBI Taxonomy" id="1265350"/>
    <lineage>
        <taxon>Bacteria</taxon>
        <taxon>Pseudomonadati</taxon>
        <taxon>Pseudomonadota</taxon>
        <taxon>Gammaproteobacteria</taxon>
        <taxon>Enterobacterales</taxon>
        <taxon>Erwiniaceae</taxon>
        <taxon>Buchnera</taxon>
    </lineage>
</organism>
<protein>
    <submittedName>
        <fullName evidence="5">Replication protein RepA</fullName>
    </submittedName>
</protein>
<evidence type="ECO:0000256" key="3">
    <source>
        <dbReference type="ARBA" id="ARBA00022689"/>
    </source>
</evidence>
<keyword evidence="5" id="KW-0614">Plasmid</keyword>
<dbReference type="NCBIfam" id="NF040977">
    <property type="entry name" value="RepA_IncFII_LM"/>
    <property type="match status" value="1"/>
</dbReference>
<dbReference type="InterPro" id="IPR003446">
    <property type="entry name" value="Plasmid_replication_init_RepA"/>
</dbReference>
<evidence type="ECO:0000313" key="5">
    <source>
        <dbReference type="EMBL" id="ALD15526.1"/>
    </source>
</evidence>
<dbReference type="KEGG" id="baph:IX46_03150"/>